<sequence length="559" mass="61643">MEGRSSFSLCCHLSLLLLLLQLPAWGCAEEFLVIGPKDPIVAVLGRDTILPCSLASPMSVENMELRWFRSKFSEAVFVYQNRREQREEQMPEYTGRTSLVRDFLTQGQAAVCIHKVRASDDGQYTCFFKKGDFYEEATLEVKVAGVGSAPQVHIDGPEEGGVRVVCTASGWFPKPQVQWRDPSEGKRLAFSETHVQDADGLFRVEASLVLRDSSVQNVTCSFRNPVLDQEKVKAIFIPEPFFPKASPWKVASAVTLTVLGLLVAGAAYLLYKEHSAKQQAKKRQQALQLAETEDRKETQEFKELIDGLRAELERRKAVYQAAWSKAQLYADWRKEKFPACSVTLNLPSAHPNLVLSQENTSITLKALGDEVSDERCSVLGLQGITSGRCHWEVEVKEGDRGDWAMGVCREGADREGWFRECPEKGFWAVGRFSEEFCVCTIPQTELTLREVPRRLGVFLDHEGGDVSFYNMTDGSHVFSFSQAPFSGTLFPYFMVNSGPVSLTVCSTGDAPQGLSNKSPPLGGQLSPPGEGLGSGSEGDGVLPGPESPLLSRAPQAVSP</sequence>
<protein>
    <submittedName>
        <fullName evidence="2">Butyrophilin-like protein 1</fullName>
    </submittedName>
</protein>
<dbReference type="RefSeq" id="XP_045148203.1">
    <property type="nucleotide sequence ID" value="XM_045292268.1"/>
</dbReference>
<evidence type="ECO:0000313" key="1">
    <source>
        <dbReference type="Proteomes" id="UP000694863"/>
    </source>
</evidence>
<reference evidence="2" key="1">
    <citation type="submission" date="2025-08" db="UniProtKB">
        <authorList>
            <consortium name="RefSeq"/>
        </authorList>
    </citation>
    <scope>IDENTIFICATION</scope>
</reference>
<organism evidence="1 2">
    <name type="scientific">Echinops telfairi</name>
    <name type="common">Lesser hedgehog tenrec</name>
    <dbReference type="NCBI Taxonomy" id="9371"/>
    <lineage>
        <taxon>Eukaryota</taxon>
        <taxon>Metazoa</taxon>
        <taxon>Chordata</taxon>
        <taxon>Craniata</taxon>
        <taxon>Vertebrata</taxon>
        <taxon>Euteleostomi</taxon>
        <taxon>Mammalia</taxon>
        <taxon>Eutheria</taxon>
        <taxon>Afrotheria</taxon>
        <taxon>Tenrecidae</taxon>
        <taxon>Tenrecinae</taxon>
        <taxon>Echinops</taxon>
    </lineage>
</organism>
<accession>A0AC55D8Z2</accession>
<proteinExistence type="predicted"/>
<gene>
    <name evidence="2" type="primary">LOC101647969</name>
</gene>
<name>A0AC55D8Z2_ECHTE</name>
<keyword evidence="1" id="KW-1185">Reference proteome</keyword>
<evidence type="ECO:0000313" key="2">
    <source>
        <dbReference type="RefSeq" id="XP_045148203.1"/>
    </source>
</evidence>
<dbReference type="Proteomes" id="UP000694863">
    <property type="component" value="Unplaced"/>
</dbReference>